<keyword evidence="2" id="KW-0732">Signal</keyword>
<dbReference type="Proteomes" id="UP000199559">
    <property type="component" value="Unassembled WGS sequence"/>
</dbReference>
<protein>
    <submittedName>
        <fullName evidence="3">Uncharacterized protein</fullName>
    </submittedName>
</protein>
<reference evidence="4" key="1">
    <citation type="submission" date="2016-10" db="EMBL/GenBank/DDBJ databases">
        <authorList>
            <person name="Varghese N."/>
            <person name="Submissions S."/>
        </authorList>
    </citation>
    <scope>NUCLEOTIDE SEQUENCE [LARGE SCALE GENOMIC DNA]</scope>
    <source>
        <strain evidence="4">DSM 28881</strain>
    </source>
</reference>
<evidence type="ECO:0000313" key="3">
    <source>
        <dbReference type="EMBL" id="SFI52955.1"/>
    </source>
</evidence>
<gene>
    <name evidence="3" type="ORF">SAMN05443431_101171</name>
</gene>
<name>A0A1I3IYL7_9FLAO</name>
<evidence type="ECO:0000256" key="2">
    <source>
        <dbReference type="SAM" id="SignalP"/>
    </source>
</evidence>
<dbReference type="AlphaFoldDB" id="A0A1I3IYL7"/>
<feature type="transmembrane region" description="Helical" evidence="1">
    <location>
        <begin position="377"/>
        <end position="398"/>
    </location>
</feature>
<keyword evidence="1" id="KW-1133">Transmembrane helix</keyword>
<accession>A0A1I3IYL7</accession>
<feature type="chain" id="PRO_5011464393" evidence="2">
    <location>
        <begin position="19"/>
        <end position="475"/>
    </location>
</feature>
<evidence type="ECO:0000256" key="1">
    <source>
        <dbReference type="SAM" id="Phobius"/>
    </source>
</evidence>
<dbReference type="STRING" id="1144750.SAMN05443431_101171"/>
<keyword evidence="1" id="KW-0812">Transmembrane</keyword>
<keyword evidence="4" id="KW-1185">Reference proteome</keyword>
<feature type="signal peptide" evidence="2">
    <location>
        <begin position="1"/>
        <end position="18"/>
    </location>
</feature>
<keyword evidence="1" id="KW-0472">Membrane</keyword>
<proteinExistence type="predicted"/>
<evidence type="ECO:0000313" key="4">
    <source>
        <dbReference type="Proteomes" id="UP000199559"/>
    </source>
</evidence>
<dbReference type="EMBL" id="FORM01000001">
    <property type="protein sequence ID" value="SFI52955.1"/>
    <property type="molecule type" value="Genomic_DNA"/>
</dbReference>
<sequence>MRYLFLILFCLSSINTYAQEEWLISNIKTESDFLNPRDIIPLVNEDTKDIVLFFTNRKVVFGKLYNQNKALIGSINNIKIPKKGKVIIGAIYNNDTYTLFFSNTNKTHFSSVSINFITNKFNITEDLNIKLDKEKIVEFLVRKNKIHLLTVSKKNDVLKTLTITEKGVIQSFEYDLSKENIVNNIDQDYPLYPLLFGNPSYSTIEIINNNVPNSLEQTNAITKLYLNNNTLTITSNLFDKSTYIISLDLETNTYNFQNIINTGFNESHRGANSNSFIYNDKLLTIYSTLDHLSFSAYNLKNLTLLKTFQINKEDKIDFKNTPIIQEGGEFDNYRELEKNSKFLRKITQSKIGITAYTKNDQLIITLGASKEIAGNNFAMVNFGLVGGIAFGLLTNNLYNYSQTKSTRISCLFDDNLNHIKGHIPLNDFDKIQNFKQDNNAFNNPNLQTLFKYNSSYLLGNYDKKNGLYSLFKFDF</sequence>
<dbReference type="RefSeq" id="WP_090836636.1">
    <property type="nucleotide sequence ID" value="NZ_FORM01000001.1"/>
</dbReference>
<organism evidence="3 4">
    <name type="scientific">Olleya namhaensis</name>
    <dbReference type="NCBI Taxonomy" id="1144750"/>
    <lineage>
        <taxon>Bacteria</taxon>
        <taxon>Pseudomonadati</taxon>
        <taxon>Bacteroidota</taxon>
        <taxon>Flavobacteriia</taxon>
        <taxon>Flavobacteriales</taxon>
        <taxon>Flavobacteriaceae</taxon>
    </lineage>
</organism>